<dbReference type="EMBL" id="GBRH01269535">
    <property type="protein sequence ID" value="JAD28360.1"/>
    <property type="molecule type" value="Transcribed_RNA"/>
</dbReference>
<reference evidence="1" key="2">
    <citation type="journal article" date="2015" name="Data Brief">
        <title>Shoot transcriptome of the giant reed, Arundo donax.</title>
        <authorList>
            <person name="Barrero R.A."/>
            <person name="Guerrero F.D."/>
            <person name="Moolhuijzen P."/>
            <person name="Goolsby J.A."/>
            <person name="Tidwell J."/>
            <person name="Bellgard S.E."/>
            <person name="Bellgard M.I."/>
        </authorList>
    </citation>
    <scope>NUCLEOTIDE SEQUENCE</scope>
    <source>
        <tissue evidence="1">Shoot tissue taken approximately 20 cm above the soil surface</tissue>
    </source>
</reference>
<sequence length="27" mass="3382">MPILTCFPYLCDLLQSVYRYKFFLLFF</sequence>
<dbReference type="AlphaFoldDB" id="A0A0A8YV35"/>
<proteinExistence type="predicted"/>
<evidence type="ECO:0000313" key="1">
    <source>
        <dbReference type="EMBL" id="JAD28360.1"/>
    </source>
</evidence>
<accession>A0A0A8YV35</accession>
<protein>
    <submittedName>
        <fullName evidence="1">Uncharacterized protein</fullName>
    </submittedName>
</protein>
<reference evidence="1" key="1">
    <citation type="submission" date="2014-09" db="EMBL/GenBank/DDBJ databases">
        <authorList>
            <person name="Magalhaes I.L.F."/>
            <person name="Oliveira U."/>
            <person name="Santos F.R."/>
            <person name="Vidigal T.H.D.A."/>
            <person name="Brescovit A.D."/>
            <person name="Santos A.J."/>
        </authorList>
    </citation>
    <scope>NUCLEOTIDE SEQUENCE</scope>
    <source>
        <tissue evidence="1">Shoot tissue taken approximately 20 cm above the soil surface</tissue>
    </source>
</reference>
<organism evidence="1">
    <name type="scientific">Arundo donax</name>
    <name type="common">Giant reed</name>
    <name type="synonym">Donax arundinaceus</name>
    <dbReference type="NCBI Taxonomy" id="35708"/>
    <lineage>
        <taxon>Eukaryota</taxon>
        <taxon>Viridiplantae</taxon>
        <taxon>Streptophyta</taxon>
        <taxon>Embryophyta</taxon>
        <taxon>Tracheophyta</taxon>
        <taxon>Spermatophyta</taxon>
        <taxon>Magnoliopsida</taxon>
        <taxon>Liliopsida</taxon>
        <taxon>Poales</taxon>
        <taxon>Poaceae</taxon>
        <taxon>PACMAD clade</taxon>
        <taxon>Arundinoideae</taxon>
        <taxon>Arundineae</taxon>
        <taxon>Arundo</taxon>
    </lineage>
</organism>
<name>A0A0A8YV35_ARUDO</name>